<dbReference type="InterPro" id="IPR029056">
    <property type="entry name" value="Ribokinase-like"/>
</dbReference>
<dbReference type="GO" id="GO:0016301">
    <property type="term" value="F:kinase activity"/>
    <property type="evidence" value="ECO:0007669"/>
    <property type="project" value="UniProtKB-KW"/>
</dbReference>
<dbReference type="Proteomes" id="UP001589818">
    <property type="component" value="Unassembled WGS sequence"/>
</dbReference>
<gene>
    <name evidence="5" type="ORF">ACFFJ8_10620</name>
</gene>
<dbReference type="PANTHER" id="PTHR43085">
    <property type="entry name" value="HEXOKINASE FAMILY MEMBER"/>
    <property type="match status" value="1"/>
</dbReference>
<evidence type="ECO:0000313" key="6">
    <source>
        <dbReference type="Proteomes" id="UP001589818"/>
    </source>
</evidence>
<keyword evidence="2 5" id="KW-0808">Transferase</keyword>
<protein>
    <submittedName>
        <fullName evidence="5">Carbohydrate kinase family protein</fullName>
        <ecNumber evidence="5">2.7.1.-</ecNumber>
    </submittedName>
</protein>
<proteinExistence type="inferred from homology"/>
<dbReference type="PANTHER" id="PTHR43085:SF57">
    <property type="entry name" value="CARBOHYDRATE KINASE PFKB DOMAIN-CONTAINING PROTEIN"/>
    <property type="match status" value="1"/>
</dbReference>
<dbReference type="RefSeq" id="WP_204821244.1">
    <property type="nucleotide sequence ID" value="NZ_JANHOF010000011.1"/>
</dbReference>
<dbReference type="SUPFAM" id="SSF53613">
    <property type="entry name" value="Ribokinase-like"/>
    <property type="match status" value="1"/>
</dbReference>
<evidence type="ECO:0000256" key="3">
    <source>
        <dbReference type="ARBA" id="ARBA00022777"/>
    </source>
</evidence>
<accession>A0ABV6J7Q3</accession>
<comment type="similarity">
    <text evidence="1">Belongs to the carbohydrate kinase PfkB family.</text>
</comment>
<keyword evidence="6" id="KW-1185">Reference proteome</keyword>
<dbReference type="EMBL" id="JBHLVF010000012">
    <property type="protein sequence ID" value="MFC0391817.1"/>
    <property type="molecule type" value="Genomic_DNA"/>
</dbReference>
<dbReference type="InterPro" id="IPR011611">
    <property type="entry name" value="PfkB_dom"/>
</dbReference>
<dbReference type="EC" id="2.7.1.-" evidence="5"/>
<evidence type="ECO:0000259" key="4">
    <source>
        <dbReference type="Pfam" id="PF00294"/>
    </source>
</evidence>
<comment type="caution">
    <text evidence="5">The sequence shown here is derived from an EMBL/GenBank/DDBJ whole genome shotgun (WGS) entry which is preliminary data.</text>
</comment>
<evidence type="ECO:0000256" key="2">
    <source>
        <dbReference type="ARBA" id="ARBA00022679"/>
    </source>
</evidence>
<dbReference type="InterPro" id="IPR050306">
    <property type="entry name" value="PfkB_Carbo_kinase"/>
</dbReference>
<dbReference type="Gene3D" id="3.40.1190.20">
    <property type="match status" value="1"/>
</dbReference>
<dbReference type="Pfam" id="PF00294">
    <property type="entry name" value="PfkB"/>
    <property type="match status" value="1"/>
</dbReference>
<name>A0ABV6J7Q3_9BACL</name>
<evidence type="ECO:0000313" key="5">
    <source>
        <dbReference type="EMBL" id="MFC0391817.1"/>
    </source>
</evidence>
<keyword evidence="3 5" id="KW-0418">Kinase</keyword>
<organism evidence="5 6">
    <name type="scientific">Paenibacillus mendelii</name>
    <dbReference type="NCBI Taxonomy" id="206163"/>
    <lineage>
        <taxon>Bacteria</taxon>
        <taxon>Bacillati</taxon>
        <taxon>Bacillota</taxon>
        <taxon>Bacilli</taxon>
        <taxon>Bacillales</taxon>
        <taxon>Paenibacillaceae</taxon>
        <taxon>Paenibacillus</taxon>
    </lineage>
</organism>
<evidence type="ECO:0000256" key="1">
    <source>
        <dbReference type="ARBA" id="ARBA00010688"/>
    </source>
</evidence>
<feature type="domain" description="Carbohydrate kinase PfkB" evidence="4">
    <location>
        <begin position="7"/>
        <end position="68"/>
    </location>
</feature>
<sequence length="81" mass="8483">MLEPSGTWIHAEALHVAPIDMTGAGDSFNAGFLYTTLHGVSAEECLRFGSACGAMATLRIGGVKGAPTTDVVRQFMAGQQR</sequence>
<reference evidence="5 6" key="1">
    <citation type="submission" date="2024-09" db="EMBL/GenBank/DDBJ databases">
        <authorList>
            <person name="Sun Q."/>
            <person name="Mori K."/>
        </authorList>
    </citation>
    <scope>NUCLEOTIDE SEQUENCE [LARGE SCALE GENOMIC DNA]</scope>
    <source>
        <strain evidence="5 6">CCM 4839</strain>
    </source>
</reference>